<accession>A0ABT9PEV1</accession>
<dbReference type="SUPFAM" id="SSF46785">
    <property type="entry name" value="Winged helix' DNA-binding domain"/>
    <property type="match status" value="1"/>
</dbReference>
<keyword evidence="3" id="KW-0805">Transcription regulation</keyword>
<dbReference type="SMART" id="SM00420">
    <property type="entry name" value="HTH_DEOR"/>
    <property type="match status" value="1"/>
</dbReference>
<keyword evidence="4" id="KW-0804">Transcription</keyword>
<evidence type="ECO:0000313" key="8">
    <source>
        <dbReference type="Proteomes" id="UP001235712"/>
    </source>
</evidence>
<evidence type="ECO:0000256" key="2">
    <source>
        <dbReference type="ARBA" id="ARBA00022491"/>
    </source>
</evidence>
<proteinExistence type="predicted"/>
<evidence type="ECO:0000313" key="7">
    <source>
        <dbReference type="EMBL" id="MDP9831213.1"/>
    </source>
</evidence>
<dbReference type="InterPro" id="IPR014036">
    <property type="entry name" value="DeoR-like_C"/>
</dbReference>
<dbReference type="Proteomes" id="UP001235712">
    <property type="component" value="Unassembled WGS sequence"/>
</dbReference>
<dbReference type="SMART" id="SM01134">
    <property type="entry name" value="DeoRC"/>
    <property type="match status" value="1"/>
</dbReference>
<dbReference type="PANTHER" id="PTHR30363:SF4">
    <property type="entry name" value="GLYCEROL-3-PHOSPHATE REGULON REPRESSOR"/>
    <property type="match status" value="1"/>
</dbReference>
<dbReference type="InterPro" id="IPR001034">
    <property type="entry name" value="DeoR_HTH"/>
</dbReference>
<dbReference type="Pfam" id="PF08220">
    <property type="entry name" value="HTH_DeoR"/>
    <property type="match status" value="1"/>
</dbReference>
<comment type="caution">
    <text evidence="7">The sequence shown here is derived from an EMBL/GenBank/DDBJ whole genome shotgun (WGS) entry which is preliminary data.</text>
</comment>
<comment type="function">
    <text evidence="5">Repressor of the lactose catabolism operon. Galactose-6-phosphate is the inducer.</text>
</comment>
<dbReference type="EMBL" id="JAUSQZ010000001">
    <property type="protein sequence ID" value="MDP9831213.1"/>
    <property type="molecule type" value="Genomic_DNA"/>
</dbReference>
<dbReference type="InterPro" id="IPR037171">
    <property type="entry name" value="NagB/RpiA_transferase-like"/>
</dbReference>
<feature type="domain" description="HTH deoR-type" evidence="6">
    <location>
        <begin position="3"/>
        <end position="58"/>
    </location>
</feature>
<dbReference type="SUPFAM" id="SSF100950">
    <property type="entry name" value="NagB/RpiA/CoA transferase-like"/>
    <property type="match status" value="1"/>
</dbReference>
<dbReference type="PRINTS" id="PR00037">
    <property type="entry name" value="HTHLACR"/>
</dbReference>
<evidence type="ECO:0000256" key="1">
    <source>
        <dbReference type="ARBA" id="ARBA00021390"/>
    </source>
</evidence>
<evidence type="ECO:0000256" key="5">
    <source>
        <dbReference type="ARBA" id="ARBA00024937"/>
    </source>
</evidence>
<gene>
    <name evidence="7" type="ORF">J2S57_006962</name>
</gene>
<name>A0ABT9PEV1_9ACTN</name>
<evidence type="ECO:0000259" key="6">
    <source>
        <dbReference type="PROSITE" id="PS51000"/>
    </source>
</evidence>
<keyword evidence="2" id="KW-0678">Repressor</keyword>
<dbReference type="InterPro" id="IPR036390">
    <property type="entry name" value="WH_DNA-bd_sf"/>
</dbReference>
<dbReference type="RefSeq" id="WP_307250763.1">
    <property type="nucleotide sequence ID" value="NZ_JAUSQZ010000001.1"/>
</dbReference>
<dbReference type="Gene3D" id="3.40.50.1360">
    <property type="match status" value="1"/>
</dbReference>
<evidence type="ECO:0000256" key="3">
    <source>
        <dbReference type="ARBA" id="ARBA00023015"/>
    </source>
</evidence>
<sequence length="253" mass="27779">MFASERQQVILDRARQDGRVDVQSLATDLQVTQETIRRDLTALERRRMLRRTHGGAVPVEKLDFEPQLSVRETLHVDEKQRIARAALEELPEEGAVLLDSGTSTAALAQLIPDDRALTVVTNGMSVALILADRPNITLHTVGGRLRPRTLASVGDWAERELRETFVDVAFIGANGVSVARGLTTPDRAEAAVKRTMIESARRTVVLADHTKFEADHFAQFGHLADVDVIVTDTQLHADLVTEVTSAGPRVVQA</sequence>
<dbReference type="PROSITE" id="PS51000">
    <property type="entry name" value="HTH_DEOR_2"/>
    <property type="match status" value="1"/>
</dbReference>
<organism evidence="7 8">
    <name type="scientific">Kineosporia succinea</name>
    <dbReference type="NCBI Taxonomy" id="84632"/>
    <lineage>
        <taxon>Bacteria</taxon>
        <taxon>Bacillati</taxon>
        <taxon>Actinomycetota</taxon>
        <taxon>Actinomycetes</taxon>
        <taxon>Kineosporiales</taxon>
        <taxon>Kineosporiaceae</taxon>
        <taxon>Kineosporia</taxon>
    </lineage>
</organism>
<dbReference type="PANTHER" id="PTHR30363">
    <property type="entry name" value="HTH-TYPE TRANSCRIPTIONAL REGULATOR SRLR-RELATED"/>
    <property type="match status" value="1"/>
</dbReference>
<protein>
    <recommendedName>
        <fullName evidence="1">Lactose phosphotransferase system repressor</fullName>
    </recommendedName>
</protein>
<reference evidence="7 8" key="1">
    <citation type="submission" date="2023-07" db="EMBL/GenBank/DDBJ databases">
        <title>Sequencing the genomes of 1000 actinobacteria strains.</title>
        <authorList>
            <person name="Klenk H.-P."/>
        </authorList>
    </citation>
    <scope>NUCLEOTIDE SEQUENCE [LARGE SCALE GENOMIC DNA]</scope>
    <source>
        <strain evidence="7 8">DSM 44388</strain>
    </source>
</reference>
<evidence type="ECO:0000256" key="4">
    <source>
        <dbReference type="ARBA" id="ARBA00023163"/>
    </source>
</evidence>
<dbReference type="Pfam" id="PF00455">
    <property type="entry name" value="DeoRC"/>
    <property type="match status" value="1"/>
</dbReference>
<dbReference type="InterPro" id="IPR050313">
    <property type="entry name" value="Carb_Metab_HTH_regulators"/>
</dbReference>
<keyword evidence="8" id="KW-1185">Reference proteome</keyword>